<gene>
    <name evidence="2" type="ORF">H6A01_00765</name>
</gene>
<dbReference type="Proteomes" id="UP000707138">
    <property type="component" value="Unassembled WGS sequence"/>
</dbReference>
<comment type="caution">
    <text evidence="2">The sequence shown here is derived from an EMBL/GenBank/DDBJ whole genome shotgun (WGS) entry which is preliminary data.</text>
</comment>
<accession>A0ABS2GDF0</accession>
<name>A0ABS2GDF0_9FIRM</name>
<keyword evidence="1" id="KW-0472">Membrane</keyword>
<reference evidence="2 3" key="1">
    <citation type="journal article" date="2021" name="Sci. Rep.">
        <title>The distribution of antibiotic resistance genes in chicken gut microbiota commensals.</title>
        <authorList>
            <person name="Juricova H."/>
            <person name="Matiasovicova J."/>
            <person name="Kubasova T."/>
            <person name="Cejkova D."/>
            <person name="Rychlik I."/>
        </authorList>
    </citation>
    <scope>NUCLEOTIDE SEQUENCE [LARGE SCALE GENOMIC DNA]</scope>
    <source>
        <strain evidence="2 3">An537</strain>
    </source>
</reference>
<organism evidence="2 3">
    <name type="scientific">Veillonella magna</name>
    <dbReference type="NCBI Taxonomy" id="464322"/>
    <lineage>
        <taxon>Bacteria</taxon>
        <taxon>Bacillati</taxon>
        <taxon>Bacillota</taxon>
        <taxon>Negativicutes</taxon>
        <taxon>Veillonellales</taxon>
        <taxon>Veillonellaceae</taxon>
        <taxon>Veillonella</taxon>
    </lineage>
</organism>
<feature type="transmembrane region" description="Helical" evidence="1">
    <location>
        <begin position="21"/>
        <end position="45"/>
    </location>
</feature>
<dbReference type="EMBL" id="JACJLA010000001">
    <property type="protein sequence ID" value="MBM6911857.1"/>
    <property type="molecule type" value="Genomic_DNA"/>
</dbReference>
<proteinExistence type="predicted"/>
<sequence>MKKSKQIAEILNKKKRSHKDVLYMITHDPILCVVFLFPLVPLIVLPIVTSILSTFILSTFNTILWIAMYPVLWYIIKNMSPRGEEIEVDYETLAPKRQQYRSYIAYALAYLKFVFTECKKILTKKDK</sequence>
<evidence type="ECO:0000256" key="1">
    <source>
        <dbReference type="SAM" id="Phobius"/>
    </source>
</evidence>
<dbReference type="RefSeq" id="WP_205087175.1">
    <property type="nucleotide sequence ID" value="NZ_JACJLA010000001.1"/>
</dbReference>
<evidence type="ECO:0000313" key="3">
    <source>
        <dbReference type="Proteomes" id="UP000707138"/>
    </source>
</evidence>
<keyword evidence="3" id="KW-1185">Reference proteome</keyword>
<feature type="transmembrane region" description="Helical" evidence="1">
    <location>
        <begin position="51"/>
        <end position="76"/>
    </location>
</feature>
<keyword evidence="1" id="KW-0812">Transmembrane</keyword>
<keyword evidence="1" id="KW-1133">Transmembrane helix</keyword>
<evidence type="ECO:0000313" key="2">
    <source>
        <dbReference type="EMBL" id="MBM6911857.1"/>
    </source>
</evidence>
<protein>
    <submittedName>
        <fullName evidence="2">Uncharacterized protein</fullName>
    </submittedName>
</protein>